<proteinExistence type="inferred from homology"/>
<keyword evidence="3" id="KW-0539">Nucleus</keyword>
<dbReference type="InterPro" id="IPR009643">
    <property type="entry name" value="HS1-bd"/>
</dbReference>
<comment type="similarity">
    <text evidence="2">Belongs to the HSBP1 family.</text>
</comment>
<comment type="function">
    <text evidence="4">Negative regulator of the heat shock response. Negatively affects HSF1 DNA-binding activity. May have a role in the suppression of the activation of the stress response during the aging process.</text>
</comment>
<dbReference type="GO" id="GO:0005829">
    <property type="term" value="C:cytosol"/>
    <property type="evidence" value="ECO:0007669"/>
    <property type="project" value="TreeGrafter"/>
</dbReference>
<organism evidence="8 9">
    <name type="scientific">Oryctes borbonicus</name>
    <dbReference type="NCBI Taxonomy" id="1629725"/>
    <lineage>
        <taxon>Eukaryota</taxon>
        <taxon>Metazoa</taxon>
        <taxon>Ecdysozoa</taxon>
        <taxon>Arthropoda</taxon>
        <taxon>Hexapoda</taxon>
        <taxon>Insecta</taxon>
        <taxon>Pterygota</taxon>
        <taxon>Neoptera</taxon>
        <taxon>Endopterygota</taxon>
        <taxon>Coleoptera</taxon>
        <taxon>Polyphaga</taxon>
        <taxon>Scarabaeiformia</taxon>
        <taxon>Scarabaeidae</taxon>
        <taxon>Dynastinae</taxon>
        <taxon>Oryctes</taxon>
    </lineage>
</organism>
<evidence type="ECO:0000256" key="6">
    <source>
        <dbReference type="ARBA" id="ARBA00039223"/>
    </source>
</evidence>
<dbReference type="EMBL" id="LJIG01022744">
    <property type="protein sequence ID" value="KRT78942.1"/>
    <property type="molecule type" value="Genomic_DNA"/>
</dbReference>
<keyword evidence="7" id="KW-0175">Coiled coil</keyword>
<evidence type="ECO:0000313" key="8">
    <source>
        <dbReference type="EMBL" id="KRT78942.1"/>
    </source>
</evidence>
<gene>
    <name evidence="8" type="ORF">AMK59_6659</name>
</gene>
<evidence type="ECO:0000256" key="1">
    <source>
        <dbReference type="ARBA" id="ARBA00004123"/>
    </source>
</evidence>
<dbReference type="Gene3D" id="1.20.5.430">
    <property type="match status" value="1"/>
</dbReference>
<keyword evidence="9" id="KW-1185">Reference proteome</keyword>
<feature type="coiled-coil region" evidence="7">
    <location>
        <begin position="136"/>
        <end position="163"/>
    </location>
</feature>
<name>A0A0T6AVX2_9SCAR</name>
<evidence type="ECO:0000256" key="3">
    <source>
        <dbReference type="ARBA" id="ARBA00023242"/>
    </source>
</evidence>
<dbReference type="AlphaFoldDB" id="A0A0T6AVX2"/>
<evidence type="ECO:0000313" key="9">
    <source>
        <dbReference type="Proteomes" id="UP000051574"/>
    </source>
</evidence>
<evidence type="ECO:0000256" key="5">
    <source>
        <dbReference type="ARBA" id="ARBA00038772"/>
    </source>
</evidence>
<accession>A0A0T6AVX2</accession>
<dbReference type="Pfam" id="PF06825">
    <property type="entry name" value="HSBP1"/>
    <property type="match status" value="1"/>
</dbReference>
<protein>
    <recommendedName>
        <fullName evidence="6">Heat shock factor-binding protein 1</fullName>
    </recommendedName>
</protein>
<dbReference type="FunFam" id="1.20.5.430:FF:000002">
    <property type="entry name" value="Heat shock factor-binding protein 1"/>
    <property type="match status" value="1"/>
</dbReference>
<dbReference type="OrthoDB" id="4159489at2759"/>
<dbReference type="PANTHER" id="PTHR19424">
    <property type="entry name" value="HEAT SHOCK FACTOR BINDING PROTEIN 1"/>
    <property type="match status" value="1"/>
</dbReference>
<dbReference type="PANTHER" id="PTHR19424:SF0">
    <property type="entry name" value="HEAT SHOCK FACTOR BINDING PROTEIN 1"/>
    <property type="match status" value="1"/>
</dbReference>
<dbReference type="GO" id="GO:0003714">
    <property type="term" value="F:transcription corepressor activity"/>
    <property type="evidence" value="ECO:0007669"/>
    <property type="project" value="InterPro"/>
</dbReference>
<dbReference type="GO" id="GO:0005634">
    <property type="term" value="C:nucleus"/>
    <property type="evidence" value="ECO:0007669"/>
    <property type="project" value="UniProtKB-SubCell"/>
</dbReference>
<evidence type="ECO:0000256" key="7">
    <source>
        <dbReference type="SAM" id="Coils"/>
    </source>
</evidence>
<sequence length="171" mass="19617">KIIYFIQIIIFIIPSRVSSTFYLDAICILKDKIVKRLSKHANFVPGISVALNTDPTSYLMRLRSTITKTNQPNSLFYRHFPYFPTYSAMVDDKVEMNNDSEAYATANTNDPKNVQELTQYVQSLLQTIQDKFQNMSEQILSRIDEMGNRMEDLEKNIGDLMTQAGVESGDK</sequence>
<reference evidence="8 9" key="1">
    <citation type="submission" date="2015-09" db="EMBL/GenBank/DDBJ databases">
        <title>Draft genome of the scarab beetle Oryctes borbonicus.</title>
        <authorList>
            <person name="Meyer J.M."/>
            <person name="Markov G.V."/>
            <person name="Baskaran P."/>
            <person name="Herrmann M."/>
            <person name="Sommer R.J."/>
            <person name="Roedelsperger C."/>
        </authorList>
    </citation>
    <scope>NUCLEOTIDE SEQUENCE [LARGE SCALE GENOMIC DNA]</scope>
    <source>
        <strain evidence="8">OB123</strain>
        <tissue evidence="8">Whole animal</tissue>
    </source>
</reference>
<comment type="caution">
    <text evidence="8">The sequence shown here is derived from an EMBL/GenBank/DDBJ whole genome shotgun (WGS) entry which is preliminary data.</text>
</comment>
<evidence type="ECO:0000256" key="2">
    <source>
        <dbReference type="ARBA" id="ARBA00006349"/>
    </source>
</evidence>
<feature type="non-terminal residue" evidence="8">
    <location>
        <position position="1"/>
    </location>
</feature>
<dbReference type="Proteomes" id="UP000051574">
    <property type="component" value="Unassembled WGS sequence"/>
</dbReference>
<evidence type="ECO:0000256" key="4">
    <source>
        <dbReference type="ARBA" id="ARBA00037689"/>
    </source>
</evidence>
<comment type="subcellular location">
    <subcellularLocation>
        <location evidence="1">Nucleus</location>
    </subcellularLocation>
</comment>
<comment type="subunit">
    <text evidence="5">Homohexamer. Associates with heptad repeats of HSF1 trimers and probably also HSF1 monomers, and with HSP70. Association with HSF1 trimers and HSP70 coincides with attenuation of heat shock response and the conversion of HSF1 trimer to monomer.</text>
</comment>
<dbReference type="GO" id="GO:0070370">
    <property type="term" value="P:cellular heat acclimation"/>
    <property type="evidence" value="ECO:0007669"/>
    <property type="project" value="TreeGrafter"/>
</dbReference>